<keyword evidence="10" id="KW-0539">Nucleus</keyword>
<keyword evidence="5" id="KW-0862">Zinc</keyword>
<feature type="region of interest" description="Disordered" evidence="13">
    <location>
        <begin position="2042"/>
        <end position="2090"/>
    </location>
</feature>
<feature type="region of interest" description="Disordered" evidence="13">
    <location>
        <begin position="1366"/>
        <end position="1398"/>
    </location>
</feature>
<feature type="compositionally biased region" description="Low complexity" evidence="13">
    <location>
        <begin position="1"/>
        <end position="17"/>
    </location>
</feature>
<keyword evidence="2" id="KW-0808">Transferase</keyword>
<dbReference type="InterPro" id="IPR003889">
    <property type="entry name" value="FYrich_C"/>
</dbReference>
<feature type="compositionally biased region" description="Polar residues" evidence="13">
    <location>
        <begin position="1366"/>
        <end position="1386"/>
    </location>
</feature>
<evidence type="ECO:0000256" key="1">
    <source>
        <dbReference type="ARBA" id="ARBA00004123"/>
    </source>
</evidence>
<dbReference type="SMART" id="SM00249">
    <property type="entry name" value="PHD"/>
    <property type="match status" value="1"/>
</dbReference>
<feature type="compositionally biased region" description="Basic and acidic residues" evidence="13">
    <location>
        <begin position="1612"/>
        <end position="1622"/>
    </location>
</feature>
<evidence type="ECO:0000256" key="10">
    <source>
        <dbReference type="ARBA" id="ARBA00023242"/>
    </source>
</evidence>
<dbReference type="Pfam" id="PF05964">
    <property type="entry name" value="FYRN"/>
    <property type="match status" value="1"/>
</dbReference>
<dbReference type="InterPro" id="IPR028942">
    <property type="entry name" value="WHIM1_dom"/>
</dbReference>
<accession>A0ABY9BDQ2</accession>
<protein>
    <recommendedName>
        <fullName evidence="14">PHD-type domain-containing protein</fullName>
    </recommendedName>
</protein>
<feature type="region of interest" description="Disordered" evidence="13">
    <location>
        <begin position="1"/>
        <end position="55"/>
    </location>
</feature>
<dbReference type="CDD" id="cd15519">
    <property type="entry name" value="PHD1_Lid2p_like"/>
    <property type="match status" value="1"/>
</dbReference>
<evidence type="ECO:0000256" key="11">
    <source>
        <dbReference type="PROSITE-ProRule" id="PRU00146"/>
    </source>
</evidence>
<dbReference type="Proteomes" id="UP001227230">
    <property type="component" value="Chromosome 1"/>
</dbReference>
<evidence type="ECO:0000256" key="9">
    <source>
        <dbReference type="ARBA" id="ARBA00023163"/>
    </source>
</evidence>
<dbReference type="PROSITE" id="PS50016">
    <property type="entry name" value="ZF_PHD_2"/>
    <property type="match status" value="1"/>
</dbReference>
<dbReference type="PROSITE" id="PS01359">
    <property type="entry name" value="ZF_PHD_1"/>
    <property type="match status" value="1"/>
</dbReference>
<dbReference type="InterPro" id="IPR003888">
    <property type="entry name" value="FYrich_N"/>
</dbReference>
<dbReference type="InterPro" id="IPR013083">
    <property type="entry name" value="Znf_RING/FYVE/PHD"/>
</dbReference>
<dbReference type="Pfam" id="PF15612">
    <property type="entry name" value="WHIM1"/>
    <property type="match status" value="1"/>
</dbReference>
<proteinExistence type="predicted"/>
<comment type="subcellular location">
    <subcellularLocation>
        <location evidence="1">Nucleus</location>
    </subcellularLocation>
</comment>
<dbReference type="InterPro" id="IPR011011">
    <property type="entry name" value="Znf_FYVE_PHD"/>
</dbReference>
<dbReference type="InterPro" id="IPR019786">
    <property type="entry name" value="Zinc_finger_PHD-type_CS"/>
</dbReference>
<feature type="compositionally biased region" description="Polar residues" evidence="13">
    <location>
        <begin position="2054"/>
        <end position="2073"/>
    </location>
</feature>
<keyword evidence="12" id="KW-0175">Coiled coil</keyword>
<dbReference type="Gene3D" id="3.30.160.360">
    <property type="match status" value="1"/>
</dbReference>
<keyword evidence="7" id="KW-0103">Bromodomain</keyword>
<feature type="region of interest" description="Disordered" evidence="13">
    <location>
        <begin position="1612"/>
        <end position="1633"/>
    </location>
</feature>
<dbReference type="PANTHER" id="PTHR47162">
    <property type="entry name" value="OS02G0192300 PROTEIN"/>
    <property type="match status" value="1"/>
</dbReference>
<evidence type="ECO:0000256" key="12">
    <source>
        <dbReference type="SAM" id="Coils"/>
    </source>
</evidence>
<keyword evidence="9" id="KW-0804">Transcription</keyword>
<feature type="compositionally biased region" description="Basic residues" evidence="13">
    <location>
        <begin position="2080"/>
        <end position="2090"/>
    </location>
</feature>
<evidence type="ECO:0000256" key="3">
    <source>
        <dbReference type="ARBA" id="ARBA00022723"/>
    </source>
</evidence>
<dbReference type="EMBL" id="CP126648">
    <property type="protein sequence ID" value="WJZ80880.1"/>
    <property type="molecule type" value="Genomic_DNA"/>
</dbReference>
<dbReference type="Pfam" id="PF15613">
    <property type="entry name" value="WSD"/>
    <property type="match status" value="1"/>
</dbReference>
<evidence type="ECO:0000256" key="2">
    <source>
        <dbReference type="ARBA" id="ARBA00022679"/>
    </source>
</evidence>
<keyword evidence="6" id="KW-0805">Transcription regulation</keyword>
<organism evidence="15 16">
    <name type="scientific">Vitis vinifera</name>
    <name type="common">Grape</name>
    <dbReference type="NCBI Taxonomy" id="29760"/>
    <lineage>
        <taxon>Eukaryota</taxon>
        <taxon>Viridiplantae</taxon>
        <taxon>Streptophyta</taxon>
        <taxon>Embryophyta</taxon>
        <taxon>Tracheophyta</taxon>
        <taxon>Spermatophyta</taxon>
        <taxon>Magnoliopsida</taxon>
        <taxon>eudicotyledons</taxon>
        <taxon>Gunneridae</taxon>
        <taxon>Pentapetalae</taxon>
        <taxon>rosids</taxon>
        <taxon>Vitales</taxon>
        <taxon>Vitaceae</taxon>
        <taxon>Viteae</taxon>
        <taxon>Vitis</taxon>
    </lineage>
</organism>
<dbReference type="PROSITE" id="PS51543">
    <property type="entry name" value="FYRC"/>
    <property type="match status" value="1"/>
</dbReference>
<keyword evidence="3" id="KW-0479">Metal-binding</keyword>
<dbReference type="PROSITE" id="PS51542">
    <property type="entry name" value="FYRN"/>
    <property type="match status" value="1"/>
</dbReference>
<dbReference type="InterPro" id="IPR019787">
    <property type="entry name" value="Znf_PHD-finger"/>
</dbReference>
<evidence type="ECO:0000259" key="14">
    <source>
        <dbReference type="PROSITE" id="PS50016"/>
    </source>
</evidence>
<dbReference type="PANTHER" id="PTHR47162:SF10">
    <property type="entry name" value="METHYL-CPG-BINDING DOMAIN-CONTAINING PROTEIN 9 ISOFORM X1"/>
    <property type="match status" value="1"/>
</dbReference>
<reference evidence="15 16" key="1">
    <citation type="journal article" date="2023" name="Hortic Res">
        <title>The complete reference genome for grapevine (Vitis vinifera L.) genetics and breeding.</title>
        <authorList>
            <person name="Shi X."/>
            <person name="Cao S."/>
            <person name="Wang X."/>
            <person name="Huang S."/>
            <person name="Wang Y."/>
            <person name="Liu Z."/>
            <person name="Liu W."/>
            <person name="Leng X."/>
            <person name="Peng Y."/>
            <person name="Wang N."/>
            <person name="Wang Y."/>
            <person name="Ma Z."/>
            <person name="Xu X."/>
            <person name="Zhang F."/>
            <person name="Xue H."/>
            <person name="Zhong H."/>
            <person name="Wang Y."/>
            <person name="Zhang K."/>
            <person name="Velt A."/>
            <person name="Avia K."/>
            <person name="Holtgrawe D."/>
            <person name="Grimplet J."/>
            <person name="Matus J.T."/>
            <person name="Ware D."/>
            <person name="Wu X."/>
            <person name="Wang H."/>
            <person name="Liu C."/>
            <person name="Fang Y."/>
            <person name="Rustenholz C."/>
            <person name="Cheng Z."/>
            <person name="Xiao H."/>
            <person name="Zhou Y."/>
        </authorList>
    </citation>
    <scope>NUCLEOTIDE SEQUENCE [LARGE SCALE GENOMIC DNA]</scope>
    <source>
        <strain evidence="16">cv. Pinot noir / PN40024</strain>
        <tissue evidence="15">Leaf</tissue>
    </source>
</reference>
<keyword evidence="8" id="KW-0238">DNA-binding</keyword>
<gene>
    <name evidence="15" type="ORF">VitviT2T_000753</name>
</gene>
<dbReference type="InterPro" id="IPR036427">
    <property type="entry name" value="Bromodomain-like_sf"/>
</dbReference>
<sequence>MDSDSASASASASTSTSQPSRRTHYSFDLNEIPLPSPRHHTIPETAAPSTSAEVSAPACGGRAKVETPAVVCGGCGGCGAQCLDTRQLEAVRAGQWMCTRCTGNGNGNGGSSGRVPERNRLFDINAMPPSDEEGDGSEELQNSREVDDFQHYKFRNNLRVTAAEPEEMGGCDFQYANNEFPVQFEDFYILSLGKIDSRPSYHNSSLIWPVGYKSSWHDKITGSFFVCDVLDDGDSGPVFKVRRFPCSMQPIINASTVLSMPNFTQNDVKNKVGSDNSASFGMDDDDDSSIQMIFSENDPPNLDYDVLSCSQNGLNEDCDVQTKSSSQTESNCRLLQSSGKLVLSNLRVEDNIGEFLVEASSSSSAWSKVSQTVVHACCEAYKQTGVLQFCCKHDLDQIWTPYATLNADAAASIGSLAKFCNFCGPINIPCCIQNDSVLDTSCDALIKWLDQDRFGLDVEFVQEIIEHLPGVHACSEYEFLNRRTHNSTPQTFRSGFLLAKRKSEVQGGEKAGNLFKCKRPRKQVVESPVIRDCCPPGKPLSLTLPADLIGDVLQIWESLWRFSEVLGLEEPISFEELEEELLDPCFDGLNSLENKENGTQGGRDLCRSDGTNGCNLSLCSASASGVSGKNAQALNTMETESKREASQARLASHNYGRFIGVALTKAHSALLKVLVGELLSKVAAFADPNFDAGESKSRRGRKKDADNLIPVKKMKVDKLPINELTWPELARRYILTISSLEGKFDCAEINSREGWKVFRCLQGDGGTLCGSLTGVAGMEADALLLAEATIKIFGSVKSKNDILRIDCIKSDAVGAYKTAELNDGEIPKWAQVLEPVRKLPTNVGARIRKCVYDALDNDPPEWAKKILKHSISKEVYKGNASGPTKKAVIALLADVHSGNVQRRPDKKRKGKRVRSASDLIMKQCRTVLRRVASTDKEKVFCNLLGRIMDPNDNDDKGLLGFPAMVSRPLDFRTIDLRLAVGAYGGSNEAFLEDVQEVWHNICIAYRDSDDISLAEALSKDFESLYSKEVLTLVQKFMSYANVEFLNAEAKKELEDTIACADEIPKAPWDEGLCKVCGVDKDDDNVLLCDACDSEYHTYCLNPPLARIPEGNWYCPSCVAAQRLSQGTSRSAEVFSRCRRKRYQGEFTRTYLETLTHLATIMEIKEYCELSIEERVFLLKFFCEEVLNSAIIREHLEQCASLSADLQQKLRTLSLERRNLKLREEILAVKVEKANSVGLDGVGGEAGTEAVAMMLKNYSKLMVQPLNKSNYFASFPSNLVSLEDGQQENEQNDFNKPPYWFNAKGFLEKHHATSRDLSMKTPDTDDQMKYQHLAKDNSVPHENHFSSTPFFRKDDFSSLNKLPLFTPQSQKINSGEGNDSRSNFNSKLESEKDDDNGSVLPSEILQRGILFDAIRTNISEHVHAMHVNSENMLLDHNGIGQPVAIESQAYNQEADSLKNEISVLQDSIASLESQLLKVSMRKEFLGKDSAGRLYWVFSRAGTSPWVVIDGSMMAGLRGGEAKEHEDTLANNSTLRGSFPCGREKKFSSREFNISNRHMHDQEYSIPMSFPWVSCQSNDEIEELIQWLRDNEPRERELLESILQWQRTKYKDSNKAKSYVKDEQPTSSKTKNSERTLDYLKTRAGTILEKKYGPCMELEATDIPKKRCPNSLVRCEQRMHRCECLEPIWPSRKHCLTCHQSFSTSEELKGHDDRICSSGASASENSMVNDESGKGKMMMNTDALQEHSDDLGMIGASKSEKHETVSGLINFDKELICPFDIEEISTKFIVKSSNKELVREIGLIGSNGIPSFLPNTSPYYLNDPTLMLLARENEVNPHKKSLIMENQLQQGPERNMAAGIKYYHPSNDSTRRCSMDGIGEAFLETEKLRLNCINGRDQSSSTNQTSEGGLGNCCIINESSLKPLEGWASQFLRKLKIDLLDMDAALPEEAVKPSNASLERRCAWRAFVKSAVSIFQMVQSTIILENMIKTEYLRNGWWYWSSLSAAAKISNISSLALRIYTLDAAIVYDGPLPGCSSTEIEKLGSESDKKLPIYPNPTSNPKSNSRTIQKTSNSDSTDRPKPRSKSSKKRKD</sequence>
<feature type="coiled-coil region" evidence="12">
    <location>
        <begin position="1446"/>
        <end position="1473"/>
    </location>
</feature>
<keyword evidence="16" id="KW-1185">Reference proteome</keyword>
<dbReference type="EMBL" id="CP126648">
    <property type="protein sequence ID" value="WJZ80881.1"/>
    <property type="molecule type" value="Genomic_DNA"/>
</dbReference>
<dbReference type="Gene3D" id="1.20.920.10">
    <property type="entry name" value="Bromodomain-like"/>
    <property type="match status" value="1"/>
</dbReference>
<dbReference type="Pfam" id="PF00628">
    <property type="entry name" value="PHD"/>
    <property type="match status" value="1"/>
</dbReference>
<dbReference type="Gene3D" id="3.30.40.10">
    <property type="entry name" value="Zinc/RING finger domain, C3HC4 (zinc finger)"/>
    <property type="match status" value="1"/>
</dbReference>
<evidence type="ECO:0000256" key="6">
    <source>
        <dbReference type="ARBA" id="ARBA00023015"/>
    </source>
</evidence>
<dbReference type="SUPFAM" id="SSF47370">
    <property type="entry name" value="Bromodomain"/>
    <property type="match status" value="1"/>
</dbReference>
<evidence type="ECO:0000313" key="15">
    <source>
        <dbReference type="EMBL" id="WJZ80881.1"/>
    </source>
</evidence>
<dbReference type="InterPro" id="IPR028941">
    <property type="entry name" value="WHIM2_dom"/>
</dbReference>
<evidence type="ECO:0000256" key="13">
    <source>
        <dbReference type="SAM" id="MobiDB-lite"/>
    </source>
</evidence>
<dbReference type="SUPFAM" id="SSF57903">
    <property type="entry name" value="FYVE/PHD zinc finger"/>
    <property type="match status" value="1"/>
</dbReference>
<name>A0ABY9BDQ2_VITVI</name>
<evidence type="ECO:0000313" key="16">
    <source>
        <dbReference type="Proteomes" id="UP001227230"/>
    </source>
</evidence>
<dbReference type="InterPro" id="IPR001965">
    <property type="entry name" value="Znf_PHD"/>
</dbReference>
<evidence type="ECO:0000256" key="8">
    <source>
        <dbReference type="ARBA" id="ARBA00023125"/>
    </source>
</evidence>
<evidence type="ECO:0000256" key="7">
    <source>
        <dbReference type="ARBA" id="ARBA00023117"/>
    </source>
</evidence>
<evidence type="ECO:0000256" key="4">
    <source>
        <dbReference type="ARBA" id="ARBA00022771"/>
    </source>
</evidence>
<evidence type="ECO:0000256" key="5">
    <source>
        <dbReference type="ARBA" id="ARBA00022833"/>
    </source>
</evidence>
<keyword evidence="4 11" id="KW-0863">Zinc-finger</keyword>
<feature type="domain" description="PHD-type" evidence="14">
    <location>
        <begin position="1070"/>
        <end position="1120"/>
    </location>
</feature>